<name>A0A8J3VJS7_9ACTN</name>
<proteinExistence type="predicted"/>
<comment type="caution">
    <text evidence="1">The sequence shown here is derived from an EMBL/GenBank/DDBJ whole genome shotgun (WGS) entry which is preliminary data.</text>
</comment>
<accession>A0A8J3VJS7</accession>
<dbReference type="Proteomes" id="UP000612899">
    <property type="component" value="Unassembled WGS sequence"/>
</dbReference>
<organism evidence="1 2">
    <name type="scientific">Rhizocola hellebori</name>
    <dbReference type="NCBI Taxonomy" id="1392758"/>
    <lineage>
        <taxon>Bacteria</taxon>
        <taxon>Bacillati</taxon>
        <taxon>Actinomycetota</taxon>
        <taxon>Actinomycetes</taxon>
        <taxon>Micromonosporales</taxon>
        <taxon>Micromonosporaceae</taxon>
        <taxon>Rhizocola</taxon>
    </lineage>
</organism>
<protein>
    <submittedName>
        <fullName evidence="1">Uncharacterized protein</fullName>
    </submittedName>
</protein>
<dbReference type="AlphaFoldDB" id="A0A8J3VJS7"/>
<keyword evidence="2" id="KW-1185">Reference proteome</keyword>
<sequence length="96" mass="9926">MGAALAEPAVSRPTVAAARAAAAAMSGLTLISFSKGEHGEGIALLPCTAYGFVFRVTLDPAKDRNIANPQPKESVFLSSRAGVCRFVAEPPSPLRT</sequence>
<evidence type="ECO:0000313" key="2">
    <source>
        <dbReference type="Proteomes" id="UP000612899"/>
    </source>
</evidence>
<gene>
    <name evidence="1" type="ORF">Rhe02_77960</name>
</gene>
<dbReference type="EMBL" id="BONY01000075">
    <property type="protein sequence ID" value="GIH09729.1"/>
    <property type="molecule type" value="Genomic_DNA"/>
</dbReference>
<reference evidence="1" key="1">
    <citation type="submission" date="2021-01" db="EMBL/GenBank/DDBJ databases">
        <title>Whole genome shotgun sequence of Rhizocola hellebori NBRC 109834.</title>
        <authorList>
            <person name="Komaki H."/>
            <person name="Tamura T."/>
        </authorList>
    </citation>
    <scope>NUCLEOTIDE SEQUENCE</scope>
    <source>
        <strain evidence="1">NBRC 109834</strain>
    </source>
</reference>
<evidence type="ECO:0000313" key="1">
    <source>
        <dbReference type="EMBL" id="GIH09729.1"/>
    </source>
</evidence>